<comment type="caution">
    <text evidence="5">The sequence shown here is derived from an EMBL/GenBank/DDBJ whole genome shotgun (WGS) entry which is preliminary data.</text>
</comment>
<dbReference type="EMBL" id="BMGR01000013">
    <property type="protein sequence ID" value="GGG16939.1"/>
    <property type="molecule type" value="Genomic_DNA"/>
</dbReference>
<dbReference type="HAMAP" id="MF_00535">
    <property type="entry name" value="Cyanate_hydrat"/>
    <property type="match status" value="1"/>
</dbReference>
<dbReference type="AlphaFoldDB" id="A0A917G0Z1"/>
<reference evidence="5" key="1">
    <citation type="journal article" date="2014" name="Int. J. Syst. Evol. Microbiol.">
        <title>Complete genome sequence of Corynebacterium casei LMG S-19264T (=DSM 44701T), isolated from a smear-ripened cheese.</title>
        <authorList>
            <consortium name="US DOE Joint Genome Institute (JGI-PGF)"/>
            <person name="Walter F."/>
            <person name="Albersmeier A."/>
            <person name="Kalinowski J."/>
            <person name="Ruckert C."/>
        </authorList>
    </citation>
    <scope>NUCLEOTIDE SEQUENCE</scope>
    <source>
        <strain evidence="5">CGMCC 1.12987</strain>
    </source>
</reference>
<organism evidence="5 6">
    <name type="scientific">Paenibacillus abyssi</name>
    <dbReference type="NCBI Taxonomy" id="1340531"/>
    <lineage>
        <taxon>Bacteria</taxon>
        <taxon>Bacillati</taxon>
        <taxon>Bacillota</taxon>
        <taxon>Bacilli</taxon>
        <taxon>Bacillales</taxon>
        <taxon>Paenibacillaceae</taxon>
        <taxon>Paenibacillus</taxon>
    </lineage>
</organism>
<dbReference type="NCBIfam" id="TIGR00673">
    <property type="entry name" value="cynS"/>
    <property type="match status" value="1"/>
</dbReference>
<reference evidence="5" key="2">
    <citation type="submission" date="2020-09" db="EMBL/GenBank/DDBJ databases">
        <authorList>
            <person name="Sun Q."/>
            <person name="Zhou Y."/>
        </authorList>
    </citation>
    <scope>NUCLEOTIDE SEQUENCE</scope>
    <source>
        <strain evidence="5">CGMCC 1.12987</strain>
    </source>
</reference>
<comment type="similarity">
    <text evidence="3">Belongs to the cyanase family.</text>
</comment>
<dbReference type="InterPro" id="IPR048564">
    <property type="entry name" value="CYNS_N"/>
</dbReference>
<name>A0A917G0Z1_9BACL</name>
<dbReference type="GO" id="GO:0003677">
    <property type="term" value="F:DNA binding"/>
    <property type="evidence" value="ECO:0007669"/>
    <property type="project" value="InterPro"/>
</dbReference>
<evidence type="ECO:0000256" key="1">
    <source>
        <dbReference type="ARBA" id="ARBA00003561"/>
    </source>
</evidence>
<dbReference type="InterPro" id="IPR036581">
    <property type="entry name" value="Cyanate_lyase_C_sf"/>
</dbReference>
<dbReference type="SUPFAM" id="SSF55234">
    <property type="entry name" value="Cyanase C-terminal domain"/>
    <property type="match status" value="1"/>
</dbReference>
<proteinExistence type="inferred from homology"/>
<dbReference type="PRINTS" id="PR01693">
    <property type="entry name" value="CYANASE"/>
</dbReference>
<comment type="catalytic activity">
    <reaction evidence="3">
        <text>cyanate + hydrogencarbonate + 3 H(+) = NH4(+) + 2 CO2</text>
        <dbReference type="Rhea" id="RHEA:11120"/>
        <dbReference type="ChEBI" id="CHEBI:15378"/>
        <dbReference type="ChEBI" id="CHEBI:16526"/>
        <dbReference type="ChEBI" id="CHEBI:17544"/>
        <dbReference type="ChEBI" id="CHEBI:28938"/>
        <dbReference type="ChEBI" id="CHEBI:29195"/>
        <dbReference type="EC" id="4.2.1.104"/>
    </reaction>
</comment>
<dbReference type="Pfam" id="PF02560">
    <property type="entry name" value="Cyanate_lyase"/>
    <property type="match status" value="1"/>
</dbReference>
<feature type="active site" evidence="3">
    <location>
        <position position="114"/>
    </location>
</feature>
<sequence length="147" mass="16188">MDRTNSTLKVLEAKAEKQLSWAAIAEHVGAAEVWVTTALLGQATMSPEQAAKAGEILGLDQEVAVSLTIPPFRGGAIQMPPTEPALYRLYEIIMVYGPAFKEILNEKFGDGIMSAIDYEMSIEKKEDPKGDRVIVTLNGKFLPYRKF</sequence>
<feature type="domain" description="Cyanate lyase C-terminal" evidence="4">
    <location>
        <begin position="75"/>
        <end position="147"/>
    </location>
</feature>
<dbReference type="Gene3D" id="3.30.1160.10">
    <property type="entry name" value="Cyanate lyase, C-terminal domain"/>
    <property type="match status" value="1"/>
</dbReference>
<dbReference type="InterPro" id="IPR008076">
    <property type="entry name" value="Cyanase"/>
</dbReference>
<evidence type="ECO:0000256" key="2">
    <source>
        <dbReference type="ARBA" id="ARBA00023239"/>
    </source>
</evidence>
<dbReference type="Proteomes" id="UP000644756">
    <property type="component" value="Unassembled WGS sequence"/>
</dbReference>
<dbReference type="InterPro" id="IPR003712">
    <property type="entry name" value="Cyanate_lyase_C"/>
</dbReference>
<dbReference type="Pfam" id="PF21291">
    <property type="entry name" value="CYNS_N"/>
    <property type="match status" value="1"/>
</dbReference>
<dbReference type="InterPro" id="IPR010982">
    <property type="entry name" value="Lambda_DNA-bd_dom_sf"/>
</dbReference>
<dbReference type="SUPFAM" id="SSF47413">
    <property type="entry name" value="lambda repressor-like DNA-binding domains"/>
    <property type="match status" value="1"/>
</dbReference>
<keyword evidence="6" id="KW-1185">Reference proteome</keyword>
<evidence type="ECO:0000259" key="4">
    <source>
        <dbReference type="SMART" id="SM01116"/>
    </source>
</evidence>
<keyword evidence="2 3" id="KW-0456">Lyase</keyword>
<dbReference type="NCBIfam" id="NF002773">
    <property type="entry name" value="PRK02866.1"/>
    <property type="match status" value="1"/>
</dbReference>
<feature type="active site" evidence="3">
    <location>
        <position position="88"/>
    </location>
</feature>
<dbReference type="PANTHER" id="PTHR34186">
    <property type="entry name" value="CYANATE HYDRATASE"/>
    <property type="match status" value="1"/>
</dbReference>
<dbReference type="Gene3D" id="1.10.260.40">
    <property type="entry name" value="lambda repressor-like DNA-binding domains"/>
    <property type="match status" value="1"/>
</dbReference>
<dbReference type="PIRSF" id="PIRSF001263">
    <property type="entry name" value="Cyanate_hydratas"/>
    <property type="match status" value="1"/>
</dbReference>
<accession>A0A917G0Z1</accession>
<dbReference type="EC" id="4.2.1.104" evidence="3"/>
<feature type="active site" evidence="3">
    <location>
        <position position="91"/>
    </location>
</feature>
<dbReference type="CDD" id="cd00559">
    <property type="entry name" value="Cyanase_C"/>
    <property type="match status" value="1"/>
</dbReference>
<protein>
    <recommendedName>
        <fullName evidence="3">Cyanate hydratase</fullName>
        <shortName evidence="3">Cyanase</shortName>
        <ecNumber evidence="3">4.2.1.104</ecNumber>
    </recommendedName>
    <alternativeName>
        <fullName evidence="3">Cyanate hydrolase</fullName>
    </alternativeName>
    <alternativeName>
        <fullName evidence="3">Cyanate lyase</fullName>
    </alternativeName>
</protein>
<dbReference type="RefSeq" id="WP_188532573.1">
    <property type="nucleotide sequence ID" value="NZ_BMGR01000013.1"/>
</dbReference>
<evidence type="ECO:0000313" key="5">
    <source>
        <dbReference type="EMBL" id="GGG16939.1"/>
    </source>
</evidence>
<evidence type="ECO:0000313" key="6">
    <source>
        <dbReference type="Proteomes" id="UP000644756"/>
    </source>
</evidence>
<dbReference type="GO" id="GO:0008824">
    <property type="term" value="F:cyanate hydratase activity"/>
    <property type="evidence" value="ECO:0007669"/>
    <property type="project" value="UniProtKB-UniRule"/>
</dbReference>
<gene>
    <name evidence="3 5" type="primary">cynS</name>
    <name evidence="5" type="ORF">GCM10010916_37230</name>
</gene>
<evidence type="ECO:0000256" key="3">
    <source>
        <dbReference type="HAMAP-Rule" id="MF_00535"/>
    </source>
</evidence>
<dbReference type="PANTHER" id="PTHR34186:SF2">
    <property type="entry name" value="CYANATE HYDRATASE"/>
    <property type="match status" value="1"/>
</dbReference>
<comment type="function">
    <text evidence="1 3">Catalyzes the reaction of cyanate with bicarbonate to produce ammonia and carbon dioxide.</text>
</comment>
<dbReference type="SMART" id="SM01116">
    <property type="entry name" value="Cyanate_lyase"/>
    <property type="match status" value="1"/>
</dbReference>